<protein>
    <submittedName>
        <fullName evidence="4">Uncharacterized protein</fullName>
    </submittedName>
</protein>
<dbReference type="STRING" id="1810919.A0A3D8SUH4"/>
<gene>
    <name evidence="4" type="ORF">DSM5745_01748</name>
</gene>
<dbReference type="InterPro" id="IPR039697">
    <property type="entry name" value="Alcohol_dehydrogenase_Fe"/>
</dbReference>
<keyword evidence="5" id="KW-1185">Reference proteome</keyword>
<evidence type="ECO:0000313" key="4">
    <source>
        <dbReference type="EMBL" id="RDW89973.1"/>
    </source>
</evidence>
<comment type="caution">
    <text evidence="4">The sequence shown here is derived from an EMBL/GenBank/DDBJ whole genome shotgun (WGS) entry which is preliminary data.</text>
</comment>
<dbReference type="InterPro" id="IPR056798">
    <property type="entry name" value="ADH_Fe_C"/>
</dbReference>
<dbReference type="AlphaFoldDB" id="A0A3D8SUH4"/>
<evidence type="ECO:0000259" key="2">
    <source>
        <dbReference type="Pfam" id="PF00465"/>
    </source>
</evidence>
<dbReference type="OrthoDB" id="339764at2759"/>
<dbReference type="Gene3D" id="3.40.50.1970">
    <property type="match status" value="1"/>
</dbReference>
<dbReference type="GO" id="GO:0005739">
    <property type="term" value="C:mitochondrion"/>
    <property type="evidence" value="ECO:0007669"/>
    <property type="project" value="TreeGrafter"/>
</dbReference>
<feature type="domain" description="Alcohol dehydrogenase iron-type/glycerol dehydrogenase GldA" evidence="2">
    <location>
        <begin position="20"/>
        <end position="174"/>
    </location>
</feature>
<dbReference type="Pfam" id="PF25137">
    <property type="entry name" value="ADH_Fe_C"/>
    <property type="match status" value="1"/>
</dbReference>
<dbReference type="Pfam" id="PF00465">
    <property type="entry name" value="Fe-ADH"/>
    <property type="match status" value="1"/>
</dbReference>
<organism evidence="4 5">
    <name type="scientific">Aspergillus mulundensis</name>
    <dbReference type="NCBI Taxonomy" id="1810919"/>
    <lineage>
        <taxon>Eukaryota</taxon>
        <taxon>Fungi</taxon>
        <taxon>Dikarya</taxon>
        <taxon>Ascomycota</taxon>
        <taxon>Pezizomycotina</taxon>
        <taxon>Eurotiomycetes</taxon>
        <taxon>Eurotiomycetidae</taxon>
        <taxon>Eurotiales</taxon>
        <taxon>Aspergillaceae</taxon>
        <taxon>Aspergillus</taxon>
        <taxon>Aspergillus subgen. Nidulantes</taxon>
    </lineage>
</organism>
<dbReference type="EMBL" id="PVWQ01000002">
    <property type="protein sequence ID" value="RDW89973.1"/>
    <property type="molecule type" value="Genomic_DNA"/>
</dbReference>
<dbReference type="RefSeq" id="XP_026606927.1">
    <property type="nucleotide sequence ID" value="XM_026743764.1"/>
</dbReference>
<dbReference type="GO" id="GO:0004022">
    <property type="term" value="F:alcohol dehydrogenase (NAD+) activity"/>
    <property type="evidence" value="ECO:0007669"/>
    <property type="project" value="TreeGrafter"/>
</dbReference>
<evidence type="ECO:0000256" key="1">
    <source>
        <dbReference type="ARBA" id="ARBA00023002"/>
    </source>
</evidence>
<reference evidence="4 5" key="1">
    <citation type="journal article" date="2018" name="IMA Fungus">
        <title>IMA Genome-F 9: Draft genome sequence of Annulohypoxylon stygium, Aspergillus mulundensis, Berkeleyomyces basicola (syn. Thielaviopsis basicola), Ceratocystis smalleyi, two Cercospora beticola strains, Coleophoma cylindrospora, Fusarium fracticaudum, Phialophora cf. hyalina, and Morchella septimelata.</title>
        <authorList>
            <person name="Wingfield B.D."/>
            <person name="Bills G.F."/>
            <person name="Dong Y."/>
            <person name="Huang W."/>
            <person name="Nel W.J."/>
            <person name="Swalarsk-Parry B.S."/>
            <person name="Vaghefi N."/>
            <person name="Wilken P.M."/>
            <person name="An Z."/>
            <person name="de Beer Z.W."/>
            <person name="De Vos L."/>
            <person name="Chen L."/>
            <person name="Duong T.A."/>
            <person name="Gao Y."/>
            <person name="Hammerbacher A."/>
            <person name="Kikkert J.R."/>
            <person name="Li Y."/>
            <person name="Li H."/>
            <person name="Li K."/>
            <person name="Li Q."/>
            <person name="Liu X."/>
            <person name="Ma X."/>
            <person name="Naidoo K."/>
            <person name="Pethybridge S.J."/>
            <person name="Sun J."/>
            <person name="Steenkamp E.T."/>
            <person name="van der Nest M.A."/>
            <person name="van Wyk S."/>
            <person name="Wingfield M.J."/>
            <person name="Xiong C."/>
            <person name="Yue Q."/>
            <person name="Zhang X."/>
        </authorList>
    </citation>
    <scope>NUCLEOTIDE SEQUENCE [LARGE SCALE GENOMIC DNA]</scope>
    <source>
        <strain evidence="4 5">DSM 5745</strain>
    </source>
</reference>
<dbReference type="GO" id="GO:0046872">
    <property type="term" value="F:metal ion binding"/>
    <property type="evidence" value="ECO:0007669"/>
    <property type="project" value="InterPro"/>
</dbReference>
<proteinExistence type="predicted"/>
<sequence length="388" mass="41025">MDSSPTPTSGVWKPNGLQALHYGPGAVQQHIRSLLPSPTSRAFIVTGNSLSTKTPLIKQLESWLTPSHHAATCDSVKEHAPIAQIDEATTQVLALENIDTIISVGGGSPIDTAKAISHRVHEKSGSASFLHHIAIPTTLSAAECTFGAGYTRADGTKTGIAHSSLAPSVIIYDPHFTAYTPPSLFASTGLRALDHAIELQYHPTATLPCQWACLSAVRELFDNLPKYLAHPRNDDVMIRLCLAAFASLGFLGLNAGSGLGLSHTLGYALGSPYGIPHGITSCMTLGRVVKLKARADAKDAAAIAKVLDHVPGAKRSGNDLVDAEEVGDRILALVDQLGFTTTLAEKGVDRSEIENILAKCALSLPDQGRTEAGQKTLGAIRELVKELF</sequence>
<dbReference type="SUPFAM" id="SSF56796">
    <property type="entry name" value="Dehydroquinate synthase-like"/>
    <property type="match status" value="1"/>
</dbReference>
<dbReference type="Proteomes" id="UP000256690">
    <property type="component" value="Unassembled WGS sequence"/>
</dbReference>
<dbReference type="PANTHER" id="PTHR11496">
    <property type="entry name" value="ALCOHOL DEHYDROGENASE"/>
    <property type="match status" value="1"/>
</dbReference>
<dbReference type="GeneID" id="38112118"/>
<keyword evidence="1" id="KW-0560">Oxidoreductase</keyword>
<feature type="domain" description="Fe-containing alcohol dehydrogenase-like C-terminal" evidence="3">
    <location>
        <begin position="186"/>
        <end position="362"/>
    </location>
</feature>
<dbReference type="InterPro" id="IPR018211">
    <property type="entry name" value="ADH_Fe_CS"/>
</dbReference>
<dbReference type="Gene3D" id="1.20.1090.10">
    <property type="entry name" value="Dehydroquinate synthase-like - alpha domain"/>
    <property type="match status" value="1"/>
</dbReference>
<dbReference type="InterPro" id="IPR001670">
    <property type="entry name" value="ADH_Fe/GldA"/>
</dbReference>
<dbReference type="CDD" id="cd08192">
    <property type="entry name" value="MAR-like"/>
    <property type="match status" value="1"/>
</dbReference>
<evidence type="ECO:0000313" key="5">
    <source>
        <dbReference type="Proteomes" id="UP000256690"/>
    </source>
</evidence>
<dbReference type="PANTHER" id="PTHR11496:SF97">
    <property type="entry name" value="ALCOHOL DEHYDROGENASE IRON-TYPE_GLYCEROL DEHYDROGENASE GLDA DOMAIN-CONTAINING PROTEIN"/>
    <property type="match status" value="1"/>
</dbReference>
<evidence type="ECO:0000259" key="3">
    <source>
        <dbReference type="Pfam" id="PF25137"/>
    </source>
</evidence>
<accession>A0A3D8SUH4</accession>
<dbReference type="PROSITE" id="PS00060">
    <property type="entry name" value="ADH_IRON_2"/>
    <property type="match status" value="1"/>
</dbReference>
<name>A0A3D8SUH4_9EURO</name>